<dbReference type="Gene3D" id="3.40.50.300">
    <property type="entry name" value="P-loop containing nucleotide triphosphate hydrolases"/>
    <property type="match status" value="2"/>
</dbReference>
<feature type="domain" description="Helicase ATP-binding" evidence="9">
    <location>
        <begin position="287"/>
        <end position="449"/>
    </location>
</feature>
<evidence type="ECO:0000259" key="10">
    <source>
        <dbReference type="PROSITE" id="PS51194"/>
    </source>
</evidence>
<evidence type="ECO:0000256" key="8">
    <source>
        <dbReference type="SAM" id="MobiDB-lite"/>
    </source>
</evidence>
<evidence type="ECO:0000256" key="1">
    <source>
        <dbReference type="ARBA" id="ARBA00022741"/>
    </source>
</evidence>
<keyword evidence="2" id="KW-0227">DNA damage</keyword>
<evidence type="ECO:0008006" key="13">
    <source>
        <dbReference type="Google" id="ProtNLM"/>
    </source>
</evidence>
<dbReference type="CDD" id="cd17991">
    <property type="entry name" value="DEXHc_TRCF"/>
    <property type="match status" value="1"/>
</dbReference>
<evidence type="ECO:0000313" key="12">
    <source>
        <dbReference type="Proteomes" id="UP000324705"/>
    </source>
</evidence>
<dbReference type="Pfam" id="PF00270">
    <property type="entry name" value="DEAD"/>
    <property type="match status" value="1"/>
</dbReference>
<keyword evidence="6" id="KW-0238">DNA-binding</keyword>
<evidence type="ECO:0000256" key="7">
    <source>
        <dbReference type="ARBA" id="ARBA00023204"/>
    </source>
</evidence>
<dbReference type="SMART" id="SM00487">
    <property type="entry name" value="DEXDc"/>
    <property type="match status" value="1"/>
</dbReference>
<dbReference type="Proteomes" id="UP000324705">
    <property type="component" value="Chromosome 4A"/>
</dbReference>
<dbReference type="Pfam" id="PF00271">
    <property type="entry name" value="Helicase_C"/>
    <property type="match status" value="1"/>
</dbReference>
<evidence type="ECO:0000259" key="9">
    <source>
        <dbReference type="PROSITE" id="PS51192"/>
    </source>
</evidence>
<keyword evidence="1" id="KW-0547">Nucleotide-binding</keyword>
<dbReference type="PANTHER" id="PTHR47964:SF1">
    <property type="entry name" value="ATP-DEPENDENT DNA HELICASE HOMOLOG RECG, CHLOROPLASTIC"/>
    <property type="match status" value="1"/>
</dbReference>
<name>A0A9R0SCX7_TRITD</name>
<dbReference type="Gene3D" id="2.40.10.170">
    <property type="match status" value="1"/>
</dbReference>
<dbReference type="SUPFAM" id="SSF141259">
    <property type="entry name" value="CarD-like"/>
    <property type="match status" value="1"/>
</dbReference>
<protein>
    <recommendedName>
        <fullName evidence="13">DNA helicase</fullName>
    </recommendedName>
</protein>
<dbReference type="Pfam" id="PF02559">
    <property type="entry name" value="CarD_TRCF_RID"/>
    <property type="match status" value="1"/>
</dbReference>
<dbReference type="GO" id="GO:0006281">
    <property type="term" value="P:DNA repair"/>
    <property type="evidence" value="ECO:0007669"/>
    <property type="project" value="UniProtKB-KW"/>
</dbReference>
<feature type="domain" description="Helicase C-terminal" evidence="10">
    <location>
        <begin position="471"/>
        <end position="600"/>
    </location>
</feature>
<sequence>MATLTPRAPPPNTHRHFLHRPPTLSPQLRLRLPVRRLRLASPVVAIATVTAAVPPDDISQLNNRLRALVRRRGVSSAATSPMDPAQAEAYLHMIREQQRLGLRQLRRHAAEPEYERDVGSNGEDEEEGGGRRKGMAARSSLGHRVDPRELEPGEYVVHKKVGVGKFVCISGEDGEDYVFIQYADAMAKLAVDQAARMLYRYNLPHEKKRPRNLSKLNDPSTWEKRRLKGKLAVQKMVVNLMELYLQRMRQRRPPYRKPEAMDQFASEFPYEPTPDQNQAFIDIENDLTERETPMDRLICGDVGFGKTEVAMRAIFIVVSTGYQAMVLAPTVILANQHYDVMSERFSNYPDIKVAIFSGAQSKDEKDELITKITNGHLQIIVGTHALLTERMAYNNLGLLVVDEEQKFGVQQKEKIASFKASIDVLTLSATPIPRTLYLALTGFRDASLMSTPPPERVAVKTYVSAFSRESALSAIKLELKRGGQVFYVVPRIKAIEDVLQFLKDSLPDVPMAIAHGKKVSKNIQLAMEKFSCGEIKILVCTHIIESGIDIPNANTMIVQYAELFGLAQLYQLRGRVGRSGREGFTYLFYTDKSLLSRIAR</sequence>
<dbReference type="InterPro" id="IPR001650">
    <property type="entry name" value="Helicase_C-like"/>
</dbReference>
<dbReference type="InterPro" id="IPR014001">
    <property type="entry name" value="Helicase_ATP-bd"/>
</dbReference>
<evidence type="ECO:0000256" key="6">
    <source>
        <dbReference type="ARBA" id="ARBA00023125"/>
    </source>
</evidence>
<keyword evidence="7" id="KW-0234">DNA repair</keyword>
<feature type="region of interest" description="Disordered" evidence="8">
    <location>
        <begin position="111"/>
        <end position="143"/>
    </location>
</feature>
<gene>
    <name evidence="11" type="ORF">TRITD_4Av1G121260</name>
</gene>
<dbReference type="InterPro" id="IPR011545">
    <property type="entry name" value="DEAD/DEAH_box_helicase_dom"/>
</dbReference>
<dbReference type="PANTHER" id="PTHR47964">
    <property type="entry name" value="ATP-DEPENDENT DNA HELICASE HOMOLOG RECG, CHLOROPLASTIC"/>
    <property type="match status" value="1"/>
</dbReference>
<evidence type="ECO:0000256" key="5">
    <source>
        <dbReference type="ARBA" id="ARBA00022840"/>
    </source>
</evidence>
<dbReference type="InterPro" id="IPR027417">
    <property type="entry name" value="P-loop_NTPase"/>
</dbReference>
<dbReference type="PROSITE" id="PS51194">
    <property type="entry name" value="HELICASE_CTER"/>
    <property type="match status" value="1"/>
</dbReference>
<dbReference type="SUPFAM" id="SSF52540">
    <property type="entry name" value="P-loop containing nucleoside triphosphate hydrolases"/>
    <property type="match status" value="1"/>
</dbReference>
<dbReference type="SMART" id="SM01058">
    <property type="entry name" value="CarD_TRCF"/>
    <property type="match status" value="1"/>
</dbReference>
<dbReference type="InterPro" id="IPR036101">
    <property type="entry name" value="CarD-like/TRCF_RID_sf"/>
</dbReference>
<dbReference type="GO" id="GO:0005524">
    <property type="term" value="F:ATP binding"/>
    <property type="evidence" value="ECO:0007669"/>
    <property type="project" value="UniProtKB-KW"/>
</dbReference>
<dbReference type="GO" id="GO:0003677">
    <property type="term" value="F:DNA binding"/>
    <property type="evidence" value="ECO:0007669"/>
    <property type="project" value="UniProtKB-KW"/>
</dbReference>
<accession>A0A9R0SCX7</accession>
<dbReference type="PROSITE" id="PS51192">
    <property type="entry name" value="HELICASE_ATP_BIND_1"/>
    <property type="match status" value="1"/>
</dbReference>
<keyword evidence="5" id="KW-0067">ATP-binding</keyword>
<proteinExistence type="predicted"/>
<keyword evidence="3" id="KW-0378">Hydrolase</keyword>
<reference evidence="11 12" key="1">
    <citation type="submission" date="2017-09" db="EMBL/GenBank/DDBJ databases">
        <authorList>
            <consortium name="International Durum Wheat Genome Sequencing Consortium (IDWGSC)"/>
            <person name="Milanesi L."/>
        </authorList>
    </citation>
    <scope>NUCLEOTIDE SEQUENCE [LARGE SCALE GENOMIC DNA]</scope>
    <source>
        <strain evidence="12">cv. Svevo</strain>
    </source>
</reference>
<dbReference type="AlphaFoldDB" id="A0A9R0SCX7"/>
<dbReference type="SMART" id="SM00490">
    <property type="entry name" value="HELICc"/>
    <property type="match status" value="1"/>
</dbReference>
<dbReference type="GO" id="GO:0016787">
    <property type="term" value="F:hydrolase activity"/>
    <property type="evidence" value="ECO:0007669"/>
    <property type="project" value="UniProtKB-KW"/>
</dbReference>
<evidence type="ECO:0000313" key="11">
    <source>
        <dbReference type="EMBL" id="VAH91874.1"/>
    </source>
</evidence>
<dbReference type="EMBL" id="LT934117">
    <property type="protein sequence ID" value="VAH91874.1"/>
    <property type="molecule type" value="Genomic_DNA"/>
</dbReference>
<dbReference type="GO" id="GO:0003678">
    <property type="term" value="F:DNA helicase activity"/>
    <property type="evidence" value="ECO:0007669"/>
    <property type="project" value="TreeGrafter"/>
</dbReference>
<evidence type="ECO:0000256" key="2">
    <source>
        <dbReference type="ARBA" id="ARBA00022763"/>
    </source>
</evidence>
<evidence type="ECO:0000256" key="3">
    <source>
        <dbReference type="ARBA" id="ARBA00022801"/>
    </source>
</evidence>
<keyword evidence="12" id="KW-1185">Reference proteome</keyword>
<organism evidence="11 12">
    <name type="scientific">Triticum turgidum subsp. durum</name>
    <name type="common">Durum wheat</name>
    <name type="synonym">Triticum durum</name>
    <dbReference type="NCBI Taxonomy" id="4567"/>
    <lineage>
        <taxon>Eukaryota</taxon>
        <taxon>Viridiplantae</taxon>
        <taxon>Streptophyta</taxon>
        <taxon>Embryophyta</taxon>
        <taxon>Tracheophyta</taxon>
        <taxon>Spermatophyta</taxon>
        <taxon>Magnoliopsida</taxon>
        <taxon>Liliopsida</taxon>
        <taxon>Poales</taxon>
        <taxon>Poaceae</taxon>
        <taxon>BOP clade</taxon>
        <taxon>Pooideae</taxon>
        <taxon>Triticodae</taxon>
        <taxon>Triticeae</taxon>
        <taxon>Triticinae</taxon>
        <taxon>Triticum</taxon>
    </lineage>
</organism>
<dbReference type="InterPro" id="IPR047112">
    <property type="entry name" value="RecG/Mfd"/>
</dbReference>
<dbReference type="InterPro" id="IPR003711">
    <property type="entry name" value="CarD-like/TRCF_RID"/>
</dbReference>
<dbReference type="Gramene" id="TRITD4Av1G121260.9">
    <property type="protein sequence ID" value="TRITD4Av1G121260.9"/>
    <property type="gene ID" value="TRITD4Av1G121260"/>
</dbReference>
<keyword evidence="4" id="KW-0347">Helicase</keyword>
<evidence type="ECO:0000256" key="4">
    <source>
        <dbReference type="ARBA" id="ARBA00022806"/>
    </source>
</evidence>